<dbReference type="GO" id="GO:0000287">
    <property type="term" value="F:magnesium ion binding"/>
    <property type="evidence" value="ECO:0007669"/>
    <property type="project" value="InterPro"/>
</dbReference>
<dbReference type="SUPFAM" id="SSF53901">
    <property type="entry name" value="Thiolase-like"/>
    <property type="match status" value="1"/>
</dbReference>
<keyword evidence="3" id="KW-0808">Transferase</keyword>
<dbReference type="Proteomes" id="UP000256913">
    <property type="component" value="Unassembled WGS sequence"/>
</dbReference>
<keyword evidence="2" id="KW-0597">Phosphoprotein</keyword>
<dbReference type="InterPro" id="IPR014030">
    <property type="entry name" value="Ketoacyl_synth_N"/>
</dbReference>
<dbReference type="GO" id="GO:0008897">
    <property type="term" value="F:holo-[acyl-carrier-protein] synthase activity"/>
    <property type="evidence" value="ECO:0007669"/>
    <property type="project" value="InterPro"/>
</dbReference>
<keyword evidence="10" id="KW-1185">Reference proteome</keyword>
<feature type="domain" description="Ketosynthase family 3 (KS3)" evidence="7">
    <location>
        <begin position="3"/>
        <end position="459"/>
    </location>
</feature>
<keyword evidence="1" id="KW-0596">Phosphopantetheine</keyword>
<dbReference type="InterPro" id="IPR016039">
    <property type="entry name" value="Thiolase-like"/>
</dbReference>
<dbReference type="InterPro" id="IPR016035">
    <property type="entry name" value="Acyl_Trfase/lysoPLipase"/>
</dbReference>
<dbReference type="InterPro" id="IPR049900">
    <property type="entry name" value="PKS_mFAS_DH"/>
</dbReference>
<dbReference type="InterPro" id="IPR049551">
    <property type="entry name" value="PKS_DH_C"/>
</dbReference>
<evidence type="ECO:0000313" key="9">
    <source>
        <dbReference type="EMBL" id="REF98891.1"/>
    </source>
</evidence>
<dbReference type="Gene3D" id="3.10.129.110">
    <property type="entry name" value="Polyketide synthase dehydratase"/>
    <property type="match status" value="1"/>
</dbReference>
<evidence type="ECO:0000256" key="6">
    <source>
        <dbReference type="SAM" id="MobiDB-lite"/>
    </source>
</evidence>
<dbReference type="OrthoDB" id="4537517at2"/>
<dbReference type="InterPro" id="IPR014031">
    <property type="entry name" value="Ketoacyl_synth_C"/>
</dbReference>
<sequence length="1927" mass="203510">MANTRIAIVGLACQYPEAAAPALLWRNVLAGRRSFREIPPERLNLDDYHSPDRSAPDATYNRYAALLDDYQFDRVAFNVPGPAYRSSDIAHWLALDVAKRSLDDAGFADLPIDRRRVSVLMGNTLTGDYTRSGVLRLRWPYVRRAVAAALAERGLADQLGQLLPELERTFKEPFQPINEESLAGGLSNTIAGRICNFFDFGGGGYTIDGACSSSLLTVIHSAIALQRGDVDLALAGGVDLSIDPFELVGFAKTSALAETLMRIYDERSEGFWPGEGCGVVTLVREADAIRWGLRVYATITGFGISSDGHGGITRPEVDGHALAMRRAYDAAGYGPDLVELFEGHGTGTRVGDAAEVAAISRLRRTAGASDVAALGSIKANIGHTKAAAGVAGLIKVVLSVHSGVLPPTTGSEAPLAELRGPDRVLEVRRGAREWSSDVRRAAVSAVGFGGINTHVTVEQSHAGQPARLWAVDSAVASTGQDAELIPFAAASLPELARQSRELAAAARDLTFGRMSDLAVHAARATLPGQRARAAVVARTPKELAEGCAELADRIEAGVPRHVGPDYSFSASADAPRIGFVFSGQGSPVRLDAGSLGRRFPAAQAVLDGAGLPDTTTVDTAVAQPATVAVSAAALAVLGALGVEATVAVGHSLGELTALHWAGVFTRAELIDLATTRGRAMAACTAERGAMVELGTDVETAADLIADLPLSVAAVNAADRTVVSGAEAAIQTCRRRAATRSIRATPLRVSHAFHSDLVAPAAPAITAWFPPGTAERVVQRPVVSTVTGAVLSGRVSIERLLVEQVTAPVLFTDALEAAADRCDLLVEVGPGRILADLAAAAGLPALSVDAGAYGFAPFLGVVGAAYALGSPVALDALVANRIAVVSDPLRRPTYLVNPCEQLPAPTVRLEPAPEPEPAAELQPGAPPEVSERGDIARVVRDLIAARTELPADAVSDGSTFLVDLKLNSIAVAQIAADAARDTGREPLAAPHELAEGNVRELIEMLERSPAAGEGGRTEEAPGAGEWVRTFAVDWVPRRRGGPRRAVAWELPDDCPPAVRAVFGDEGRGSYDAPRGLVLSLEPIVTEHDAIRAIQRLAEVADDRTARRVVVCHSGGAASLVRTLHAERPDLPVRLLDTSMLAGLAPGEHRQLRRECEIGDGFEELRLDDGRVTVPRLVEQAVSGRTRRLGAEDTVLVTGGGKGIGAEAALALGRTFGARVAVVGRSDPDDDAELAANLDRMRALGVPVRYERADITDPASLRAAVRLIENDLGPVTGVVHAAGVNEPGLLTALDPESIAATWRTKVDGLRQLTAVVDPDRLRLLVVFSSLIGRTGMRGEGHYAVANERVRAEVAEFAAAHPECKCLSVDWSVWSGVGMGAKLGVLESLVRAGIRPIPPEAGIATLLELISADGDVAPIVSGRFGLAATTLPMRDDEVPFLRFVEKPLVRYPGIELVVEATLARETDRYLADHALNGALLFPMVAGLEAMAQVAHALTGRAPVARVLDLRLSQPISVPVDGTLRIQIAGLVRPDGLVDVCVRSEATSFGAEHFRATFDFDDRGTPPPEASRRPELLASSADIVTALYSDLLFHGPRFQLARGFRRLESVRCRADVDAREAGRWFVDYLPQDLLLGDLAARDASLHAAQSCIPHRRLLPAGADEVRFRRPSPAAVLDVESTERGRGDRDLVFDLTVRDDGGAVTETWRGMRLRAVDDLPVTKTWPVELIAAYLERTLGLRWGAGVACRVTLADTSGLDRDQRGARAVALATGDTQTLVHRPDGKPELVSGAGISLSHAGSYTLALVSDAPVGVDLEPVGHRPRPSWQGMLGATNDALAEAIAESGGEDYDVSATRVWSAVECLRKLGEAGAVPLRLDQPPQDGWCTLSSGPLRVTTAVIRLPGLDGGVVVAAVRRTAPEPATLRTGAEAGR</sequence>
<comment type="caution">
    <text evidence="5">Lacks conserved residue(s) required for the propagation of feature annotation.</text>
</comment>
<dbReference type="SMART" id="SM00825">
    <property type="entry name" value="PKS_KS"/>
    <property type="match status" value="1"/>
</dbReference>
<dbReference type="Gene3D" id="3.90.470.20">
    <property type="entry name" value="4'-phosphopantetheinyl transferase domain"/>
    <property type="match status" value="1"/>
</dbReference>
<dbReference type="InterPro" id="IPR016036">
    <property type="entry name" value="Malonyl_transacylase_ACP-bd"/>
</dbReference>
<dbReference type="Pfam" id="PF14765">
    <property type="entry name" value="PS-DH"/>
    <property type="match status" value="1"/>
</dbReference>
<evidence type="ECO:0000256" key="2">
    <source>
        <dbReference type="ARBA" id="ARBA00022553"/>
    </source>
</evidence>
<dbReference type="Gene3D" id="3.40.50.720">
    <property type="entry name" value="NAD(P)-binding Rossmann-like Domain"/>
    <property type="match status" value="1"/>
</dbReference>
<dbReference type="CDD" id="cd08953">
    <property type="entry name" value="KR_2_SDR_x"/>
    <property type="match status" value="1"/>
</dbReference>
<keyword evidence="4" id="KW-0012">Acyltransferase</keyword>
<gene>
    <name evidence="9" type="ORF">DFJ67_4916</name>
</gene>
<protein>
    <submittedName>
        <fullName evidence="9">Enediyne polyketide synthase</fullName>
    </submittedName>
</protein>
<dbReference type="Gene3D" id="3.40.47.10">
    <property type="match status" value="1"/>
</dbReference>
<dbReference type="GO" id="GO:0006633">
    <property type="term" value="P:fatty acid biosynthetic process"/>
    <property type="evidence" value="ECO:0007669"/>
    <property type="project" value="TreeGrafter"/>
</dbReference>
<dbReference type="Pfam" id="PF08659">
    <property type="entry name" value="KR"/>
    <property type="match status" value="1"/>
</dbReference>
<dbReference type="PROSITE" id="PS52019">
    <property type="entry name" value="PKS_MFAS_DH"/>
    <property type="match status" value="1"/>
</dbReference>
<reference evidence="9 10" key="1">
    <citation type="submission" date="2018-08" db="EMBL/GenBank/DDBJ databases">
        <title>Sequencing the genomes of 1000 actinobacteria strains.</title>
        <authorList>
            <person name="Klenk H.-P."/>
        </authorList>
    </citation>
    <scope>NUCLEOTIDE SEQUENCE [LARGE SCALE GENOMIC DNA]</scope>
    <source>
        <strain evidence="9 10">DSM 44099</strain>
    </source>
</reference>
<feature type="domain" description="PKS/mFAS DH" evidence="8">
    <location>
        <begin position="1438"/>
        <end position="1717"/>
    </location>
</feature>
<dbReference type="SMART" id="SM00827">
    <property type="entry name" value="PKS_AT"/>
    <property type="match status" value="1"/>
</dbReference>
<feature type="region of interest" description="C-terminal hotdog fold" evidence="5">
    <location>
        <begin position="1580"/>
        <end position="1717"/>
    </location>
</feature>
<dbReference type="InterPro" id="IPR037143">
    <property type="entry name" value="4-PPantetheinyl_Trfase_dom_sf"/>
</dbReference>
<feature type="region of interest" description="Disordered" evidence="6">
    <location>
        <begin position="907"/>
        <end position="930"/>
    </location>
</feature>
<dbReference type="InterPro" id="IPR042104">
    <property type="entry name" value="PKS_dehydratase_sf"/>
</dbReference>
<dbReference type="SMART" id="SM00826">
    <property type="entry name" value="PKS_DH"/>
    <property type="match status" value="1"/>
</dbReference>
<dbReference type="Pfam" id="PF21089">
    <property type="entry name" value="PKS_DH_N"/>
    <property type="match status" value="1"/>
</dbReference>
<dbReference type="GO" id="GO:0004312">
    <property type="term" value="F:fatty acid synthase activity"/>
    <property type="evidence" value="ECO:0007669"/>
    <property type="project" value="TreeGrafter"/>
</dbReference>
<dbReference type="Pfam" id="PF00109">
    <property type="entry name" value="ketoacyl-synt"/>
    <property type="match status" value="1"/>
</dbReference>
<dbReference type="PROSITE" id="PS52004">
    <property type="entry name" value="KS3_2"/>
    <property type="match status" value="1"/>
</dbReference>
<dbReference type="InterPro" id="IPR050091">
    <property type="entry name" value="PKS_NRPS_Biosynth_Enz"/>
</dbReference>
<dbReference type="PANTHER" id="PTHR43775:SF51">
    <property type="entry name" value="INACTIVE PHENOLPHTHIOCEROL SYNTHESIS POLYKETIDE SYNTHASE TYPE I PKS1-RELATED"/>
    <property type="match status" value="1"/>
</dbReference>
<dbReference type="PANTHER" id="PTHR43775">
    <property type="entry name" value="FATTY ACID SYNTHASE"/>
    <property type="match status" value="1"/>
</dbReference>
<dbReference type="InterPro" id="IPR001227">
    <property type="entry name" value="Ac_transferase_dom_sf"/>
</dbReference>
<dbReference type="InterPro" id="IPR013968">
    <property type="entry name" value="PKS_KR"/>
</dbReference>
<dbReference type="Gene3D" id="1.10.1200.10">
    <property type="entry name" value="ACP-like"/>
    <property type="match status" value="1"/>
</dbReference>
<dbReference type="InterPro" id="IPR049552">
    <property type="entry name" value="PKS_DH_N"/>
</dbReference>
<dbReference type="SMART" id="SM00822">
    <property type="entry name" value="PKS_KR"/>
    <property type="match status" value="1"/>
</dbReference>
<evidence type="ECO:0000256" key="5">
    <source>
        <dbReference type="PROSITE-ProRule" id="PRU01363"/>
    </source>
</evidence>
<dbReference type="Pfam" id="PF00698">
    <property type="entry name" value="Acyl_transf_1"/>
    <property type="match status" value="1"/>
</dbReference>
<dbReference type="SUPFAM" id="SSF51735">
    <property type="entry name" value="NAD(P)-binding Rossmann-fold domains"/>
    <property type="match status" value="1"/>
</dbReference>
<feature type="region of interest" description="N-terminal hotdog fold" evidence="5">
    <location>
        <begin position="1438"/>
        <end position="1561"/>
    </location>
</feature>
<dbReference type="SUPFAM" id="SSF55048">
    <property type="entry name" value="Probable ACP-binding domain of malonyl-CoA ACP transacylase"/>
    <property type="match status" value="1"/>
</dbReference>
<comment type="caution">
    <text evidence="9">The sequence shown here is derived from an EMBL/GenBank/DDBJ whole genome shotgun (WGS) entry which is preliminary data.</text>
</comment>
<dbReference type="Pfam" id="PF02801">
    <property type="entry name" value="Ketoacyl-synt_C"/>
    <property type="match status" value="1"/>
</dbReference>
<proteinExistence type="predicted"/>
<accession>A0A3D9ZNR2</accession>
<dbReference type="CDD" id="cd00833">
    <property type="entry name" value="PKS"/>
    <property type="match status" value="1"/>
</dbReference>
<name>A0A3D9ZNR2_9ACTN</name>
<dbReference type="InterPro" id="IPR014043">
    <property type="entry name" value="Acyl_transferase_dom"/>
</dbReference>
<dbReference type="Gene3D" id="3.40.366.10">
    <property type="entry name" value="Malonyl-Coenzyme A Acyl Carrier Protein, domain 2"/>
    <property type="match status" value="1"/>
</dbReference>
<evidence type="ECO:0000256" key="3">
    <source>
        <dbReference type="ARBA" id="ARBA00022679"/>
    </source>
</evidence>
<dbReference type="EMBL" id="QUMQ01000001">
    <property type="protein sequence ID" value="REF98891.1"/>
    <property type="molecule type" value="Genomic_DNA"/>
</dbReference>
<dbReference type="InterPro" id="IPR020841">
    <property type="entry name" value="PKS_Beta-ketoAc_synthase_dom"/>
</dbReference>
<evidence type="ECO:0000256" key="1">
    <source>
        <dbReference type="ARBA" id="ARBA00022450"/>
    </source>
</evidence>
<dbReference type="RefSeq" id="WP_116070125.1">
    <property type="nucleotide sequence ID" value="NZ_BONB01000004.1"/>
</dbReference>
<dbReference type="InterPro" id="IPR036736">
    <property type="entry name" value="ACP-like_sf"/>
</dbReference>
<organism evidence="9 10">
    <name type="scientific">Asanoa ferruginea</name>
    <dbReference type="NCBI Taxonomy" id="53367"/>
    <lineage>
        <taxon>Bacteria</taxon>
        <taxon>Bacillati</taxon>
        <taxon>Actinomycetota</taxon>
        <taxon>Actinomycetes</taxon>
        <taxon>Micromonosporales</taxon>
        <taxon>Micromonosporaceae</taxon>
        <taxon>Asanoa</taxon>
    </lineage>
</organism>
<dbReference type="SUPFAM" id="SSF52151">
    <property type="entry name" value="FabD/lysophospholipase-like"/>
    <property type="match status" value="1"/>
</dbReference>
<dbReference type="InterPro" id="IPR020807">
    <property type="entry name" value="PKS_DH"/>
</dbReference>
<evidence type="ECO:0000259" key="8">
    <source>
        <dbReference type="PROSITE" id="PS52019"/>
    </source>
</evidence>
<dbReference type="InterPro" id="IPR036291">
    <property type="entry name" value="NAD(P)-bd_dom_sf"/>
</dbReference>
<evidence type="ECO:0000259" key="7">
    <source>
        <dbReference type="PROSITE" id="PS52004"/>
    </source>
</evidence>
<evidence type="ECO:0000256" key="4">
    <source>
        <dbReference type="ARBA" id="ARBA00023315"/>
    </source>
</evidence>
<dbReference type="InterPro" id="IPR057326">
    <property type="entry name" value="KR_dom"/>
</dbReference>
<evidence type="ECO:0000313" key="10">
    <source>
        <dbReference type="Proteomes" id="UP000256913"/>
    </source>
</evidence>